<accession>A0ABM3DFA0</accession>
<feature type="domain" description="TRAPP14 C-terminal" evidence="3">
    <location>
        <begin position="397"/>
        <end position="596"/>
    </location>
</feature>
<feature type="compositionally biased region" description="Basic and acidic residues" evidence="1">
    <location>
        <begin position="92"/>
        <end position="109"/>
    </location>
</feature>
<organism evidence="4 5">
    <name type="scientific">Salmo salar</name>
    <name type="common">Atlantic salmon</name>
    <dbReference type="NCBI Taxonomy" id="8030"/>
    <lineage>
        <taxon>Eukaryota</taxon>
        <taxon>Metazoa</taxon>
        <taxon>Chordata</taxon>
        <taxon>Craniata</taxon>
        <taxon>Vertebrata</taxon>
        <taxon>Euteleostomi</taxon>
        <taxon>Actinopterygii</taxon>
        <taxon>Neopterygii</taxon>
        <taxon>Teleostei</taxon>
        <taxon>Protacanthopterygii</taxon>
        <taxon>Salmoniformes</taxon>
        <taxon>Salmonidae</taxon>
        <taxon>Salmoninae</taxon>
        <taxon>Salmo</taxon>
    </lineage>
</organism>
<keyword evidence="4" id="KW-1185">Reference proteome</keyword>
<dbReference type="PANTHER" id="PTHR16096:SF8">
    <property type="entry name" value="TRAFFICKING PROTEIN PARTICLE COMPLEX SUBUNIT 14"/>
    <property type="match status" value="1"/>
</dbReference>
<name>A0ABM3DFA0_SALSA</name>
<evidence type="ECO:0000259" key="2">
    <source>
        <dbReference type="Pfam" id="PF15806"/>
    </source>
</evidence>
<feature type="domain" description="TRAPP14 N-terminal" evidence="2">
    <location>
        <begin position="9"/>
        <end position="396"/>
    </location>
</feature>
<dbReference type="InterPro" id="IPR055452">
    <property type="entry name" value="TRAPP14_C"/>
</dbReference>
<gene>
    <name evidence="5" type="primary">LOC106577918</name>
</gene>
<proteinExistence type="predicted"/>
<dbReference type="Pfam" id="PF23652">
    <property type="entry name" value="TRAPP14_C"/>
    <property type="match status" value="1"/>
</dbReference>
<sequence>MVLMMESQCEYFMYFPAVPITDLSDPSKYRTLPRRSHLYLGETVQFLLVLRSRDERSGSGGTKGNGDSDSGTRAWKELVGSLSAVASVCPGESRHRSQLHPHEFQRSYSDDGADEDPDEVDFAVGTAHIGRRESRNRGFRECKPLLIHNNTGSDGRQYRRAPMQSPMDKPVVLNDEVIFPLTVSLDKLHVNTLKVKIVVTVWKQEKEKAEIREHGYLTILQLRSPTHTFRQDLNTFKAQVSTTLSVLPPPTVKCQQITVSGKHLTVLKVLNSSSQEEVCVRNVRVLPNFNASYLPMMPDGSVLLVDNVCHQSAEVTMTSFHRMNSSSSHLPIMLSALEEQNFLFQLQLRDQPEEESSEGLEVPLVAVLQWSTSKLPFTRYISTHYQLPSVRLDRPRLVMTASCQSAVRPQEHFRVKYTLLNNLQDFLAVRLVWTPEGRGRQEDPSASSVVCHSPLNNLGQCRKGSTLSFTVAFQILKAGLFELSQHMKLKLQFTASCSNPPAEARPMSLSLSRNNSPSSPVVRDLLDRQSLGRSQSFSHQQPSRSHLMRTGSVMERRAITPPVGSPVGRPLYLPPERPVLSLDKIAKRECKVLVLELGRDWESERGREGWRNEVERK</sequence>
<dbReference type="Pfam" id="PF15806">
    <property type="entry name" value="TRAPP14_N"/>
    <property type="match status" value="1"/>
</dbReference>
<dbReference type="InterPro" id="IPR055453">
    <property type="entry name" value="TRAPP14_N"/>
</dbReference>
<feature type="region of interest" description="Disordered" evidence="1">
    <location>
        <begin position="92"/>
        <end position="119"/>
    </location>
</feature>
<evidence type="ECO:0000259" key="3">
    <source>
        <dbReference type="Pfam" id="PF23652"/>
    </source>
</evidence>
<protein>
    <submittedName>
        <fullName evidence="5">Trafficking protein particle complex subunit 14</fullName>
    </submittedName>
</protein>
<evidence type="ECO:0000313" key="4">
    <source>
        <dbReference type="Proteomes" id="UP001652741"/>
    </source>
</evidence>
<evidence type="ECO:0000313" key="5">
    <source>
        <dbReference type="RefSeq" id="XP_045557485.1"/>
    </source>
</evidence>
<dbReference type="InterPro" id="IPR031626">
    <property type="entry name" value="TRAPPC14"/>
</dbReference>
<dbReference type="PANTHER" id="PTHR16096">
    <property type="entry name" value="MICROTUBULE-ASSOCIATED PROTEIN 11"/>
    <property type="match status" value="1"/>
</dbReference>
<evidence type="ECO:0000256" key="1">
    <source>
        <dbReference type="SAM" id="MobiDB-lite"/>
    </source>
</evidence>
<reference evidence="5" key="1">
    <citation type="submission" date="2025-08" db="UniProtKB">
        <authorList>
            <consortium name="RefSeq"/>
        </authorList>
    </citation>
    <scope>IDENTIFICATION</scope>
</reference>
<dbReference type="RefSeq" id="XP_045557485.1">
    <property type="nucleotide sequence ID" value="XM_045701529.1"/>
</dbReference>
<dbReference type="Proteomes" id="UP001652741">
    <property type="component" value="Chromosome ssa18"/>
</dbReference>
<dbReference type="GeneID" id="106577918"/>